<proteinExistence type="inferred from homology"/>
<comment type="similarity">
    <text evidence="1 3">Belongs to the sulfotransferase 1 family.</text>
</comment>
<evidence type="ECO:0000313" key="6">
    <source>
        <dbReference type="Proteomes" id="UP000812440"/>
    </source>
</evidence>
<evidence type="ECO:0000259" key="4">
    <source>
        <dbReference type="Pfam" id="PF00685"/>
    </source>
</evidence>
<gene>
    <name evidence="5" type="ORF">GDO86_009378</name>
</gene>
<dbReference type="InterPro" id="IPR027417">
    <property type="entry name" value="P-loop_NTPase"/>
</dbReference>
<accession>A0A8T2JNI3</accession>
<keyword evidence="6" id="KW-1185">Reference proteome</keyword>
<evidence type="ECO:0000256" key="1">
    <source>
        <dbReference type="ARBA" id="ARBA00005771"/>
    </source>
</evidence>
<reference evidence="5" key="1">
    <citation type="thesis" date="2020" institute="ProQuest LLC" country="789 East Eisenhower Parkway, Ann Arbor, MI, USA">
        <title>Comparative Genomics and Chromosome Evolution.</title>
        <authorList>
            <person name="Mudd A.B."/>
        </authorList>
    </citation>
    <scope>NUCLEOTIDE SEQUENCE</scope>
    <source>
        <strain evidence="5">Female2</strain>
        <tissue evidence="5">Blood</tissue>
    </source>
</reference>
<dbReference type="InterPro" id="IPR000863">
    <property type="entry name" value="Sulfotransferase_dom"/>
</dbReference>
<dbReference type="OrthoDB" id="205623at2759"/>
<dbReference type="Pfam" id="PF00685">
    <property type="entry name" value="Sulfotransfer_1"/>
    <property type="match status" value="1"/>
</dbReference>
<dbReference type="EC" id="2.8.2.-" evidence="3"/>
<dbReference type="Proteomes" id="UP000812440">
    <property type="component" value="Chromosome 5"/>
</dbReference>
<dbReference type="PANTHER" id="PTHR11783">
    <property type="entry name" value="SULFOTRANSFERASE SULT"/>
    <property type="match status" value="1"/>
</dbReference>
<evidence type="ECO:0000313" key="5">
    <source>
        <dbReference type="EMBL" id="KAG8444171.1"/>
    </source>
</evidence>
<organism evidence="5 6">
    <name type="scientific">Hymenochirus boettgeri</name>
    <name type="common">Congo dwarf clawed frog</name>
    <dbReference type="NCBI Taxonomy" id="247094"/>
    <lineage>
        <taxon>Eukaryota</taxon>
        <taxon>Metazoa</taxon>
        <taxon>Chordata</taxon>
        <taxon>Craniata</taxon>
        <taxon>Vertebrata</taxon>
        <taxon>Euteleostomi</taxon>
        <taxon>Amphibia</taxon>
        <taxon>Batrachia</taxon>
        <taxon>Anura</taxon>
        <taxon>Pipoidea</taxon>
        <taxon>Pipidae</taxon>
        <taxon>Pipinae</taxon>
        <taxon>Hymenochirus</taxon>
    </lineage>
</organism>
<evidence type="ECO:0000256" key="2">
    <source>
        <dbReference type="ARBA" id="ARBA00022679"/>
    </source>
</evidence>
<keyword evidence="2 3" id="KW-0808">Transferase</keyword>
<protein>
    <recommendedName>
        <fullName evidence="3">Sulfotransferase</fullName>
        <ecNumber evidence="3">2.8.2.-</ecNumber>
    </recommendedName>
</protein>
<sequence>MENRETFSEEIKKIFEDMKNTPEDQQQITHNGVLYPSGLCSSEIFEALSTFEAREDDIFMVAYPKCGTNWTVLMLQDMVYVVYNKNPSSLIPLIEFGGPGKYEKLKEESSPRILATHLHYDNIPKSFIDKKTKMLVVFRNPKDTALSYYHFYNNNPKLPTYTSWDTFFQDFMSGNVCWGSYFDQAIAWNKHIDDDHVMIITYEAMKEDLEAAVKKISEFVGMSLSGDQVQNIASRGAFKSMKEKSEITHGPMGKAIFRKGEVGDWKNVFTNTQNQEMDAKFEACLAGTKLGEMLKYNVYCK</sequence>
<feature type="domain" description="Sulfotransferase" evidence="4">
    <location>
        <begin position="56"/>
        <end position="288"/>
    </location>
</feature>
<dbReference type="AlphaFoldDB" id="A0A8T2JNI3"/>
<comment type="caution">
    <text evidence="5">The sequence shown here is derived from an EMBL/GenBank/DDBJ whole genome shotgun (WGS) entry which is preliminary data.</text>
</comment>
<dbReference type="GO" id="GO:0008146">
    <property type="term" value="F:sulfotransferase activity"/>
    <property type="evidence" value="ECO:0007669"/>
    <property type="project" value="InterPro"/>
</dbReference>
<name>A0A8T2JNI3_9PIPI</name>
<dbReference type="SUPFAM" id="SSF52540">
    <property type="entry name" value="P-loop containing nucleoside triphosphate hydrolases"/>
    <property type="match status" value="1"/>
</dbReference>
<evidence type="ECO:0000256" key="3">
    <source>
        <dbReference type="RuleBase" id="RU361155"/>
    </source>
</evidence>
<dbReference type="Gene3D" id="3.40.50.300">
    <property type="entry name" value="P-loop containing nucleotide triphosphate hydrolases"/>
    <property type="match status" value="1"/>
</dbReference>
<dbReference type="EMBL" id="JAACNH010000004">
    <property type="protein sequence ID" value="KAG8444171.1"/>
    <property type="molecule type" value="Genomic_DNA"/>
</dbReference>